<accession>C6XK55</accession>
<name>C6XK55_HIRBI</name>
<dbReference type="KEGG" id="hba:Hbal_1814"/>
<dbReference type="Proteomes" id="UP000002745">
    <property type="component" value="Chromosome"/>
</dbReference>
<dbReference type="OrthoDB" id="7851935at2"/>
<evidence type="ECO:0000313" key="1">
    <source>
        <dbReference type="EMBL" id="ACT59500.1"/>
    </source>
</evidence>
<gene>
    <name evidence="1" type="ordered locus">Hbal_1814</name>
</gene>
<sequence length="178" mass="20290">MSDLITEDDLPTTSIDEVFRRFGEVSFRAQAFEQTLENTVWSMIKAEGEANRDTRDELEGQSLGMIYRRVEKTFAEQDPVWAGSVKAFIRYRNYLAHTFFIDAAQIHTSKEIRINALLYLDEFEKACATASFHLYLLTDALGIMHAGRFSGSIETRLANSKGVTQDTTVTFKRFKPNA</sequence>
<protein>
    <submittedName>
        <fullName evidence="1">Uncharacterized protein</fullName>
    </submittedName>
</protein>
<proteinExistence type="predicted"/>
<evidence type="ECO:0000313" key="2">
    <source>
        <dbReference type="Proteomes" id="UP000002745"/>
    </source>
</evidence>
<reference evidence="2" key="1">
    <citation type="journal article" date="2011" name="J. Bacteriol.">
        <title>Genome sequences of eight morphologically diverse alphaproteobacteria.</title>
        <authorList>
            <consortium name="US DOE Joint Genome Institute"/>
            <person name="Brown P.J."/>
            <person name="Kysela D.T."/>
            <person name="Buechlein A."/>
            <person name="Hemmerich C."/>
            <person name="Brun Y.V."/>
        </authorList>
    </citation>
    <scope>NUCLEOTIDE SEQUENCE [LARGE SCALE GENOMIC DNA]</scope>
    <source>
        <strain evidence="2">ATCC 49814 / DSM 5838 / IFAM 1418</strain>
    </source>
</reference>
<keyword evidence="2" id="KW-1185">Reference proteome</keyword>
<dbReference type="AlphaFoldDB" id="C6XK55"/>
<dbReference type="RefSeq" id="WP_015827650.1">
    <property type="nucleotide sequence ID" value="NC_012982.1"/>
</dbReference>
<dbReference type="STRING" id="582402.Hbal_1814"/>
<dbReference type="HOGENOM" id="CLU_1508627_0_0_5"/>
<organism evidence="1 2">
    <name type="scientific">Hirschia baltica (strain ATCC 49814 / DSM 5838 / IFAM 1418)</name>
    <dbReference type="NCBI Taxonomy" id="582402"/>
    <lineage>
        <taxon>Bacteria</taxon>
        <taxon>Pseudomonadati</taxon>
        <taxon>Pseudomonadota</taxon>
        <taxon>Alphaproteobacteria</taxon>
        <taxon>Hyphomonadales</taxon>
        <taxon>Hyphomonadaceae</taxon>
        <taxon>Hirschia</taxon>
    </lineage>
</organism>
<dbReference type="EMBL" id="CP001678">
    <property type="protein sequence ID" value="ACT59500.1"/>
    <property type="molecule type" value="Genomic_DNA"/>
</dbReference>